<dbReference type="Proteomes" id="UP000008898">
    <property type="component" value="Chromosome"/>
</dbReference>
<name>G0L9C4_ZOBGA</name>
<evidence type="ECO:0000313" key="1">
    <source>
        <dbReference type="EMBL" id="CAZ94482.1"/>
    </source>
</evidence>
<sequence length="286" mass="33564">MKNNKEKVNLGIDNYLKIEPSNFKRKYGVLIKFNDDKGKEKGLITYEIEINAQKTDMFLWLYNFDKKNVRINDQKPHKNLDVIATECNLALYPMQLEIGWKQKRKRIINSDIIRANWNEKRKILKNRFAHELVDWYLKTTDNNIQDDTLLNKAIEQDIFLCFYLAPIYQTYGMLTNMTEAEIKVPILPNTLPVCFLSELKINHEISNYGSITLRMEGFLNEERSAYDLVTLKDIPVTPSNENKNGRIEATFQLDKNSKIIKSIISDCFIELPYGKGRSFRMEAFEI</sequence>
<organism evidence="1 2">
    <name type="scientific">Zobellia galactanivorans (strain DSM 12802 / CCUG 47099 / CIP 106680 / NCIMB 13871 / Dsij)</name>
    <dbReference type="NCBI Taxonomy" id="63186"/>
    <lineage>
        <taxon>Bacteria</taxon>
        <taxon>Pseudomonadati</taxon>
        <taxon>Bacteroidota</taxon>
        <taxon>Flavobacteriia</taxon>
        <taxon>Flavobacteriales</taxon>
        <taxon>Flavobacteriaceae</taxon>
        <taxon>Zobellia</taxon>
    </lineage>
</organism>
<reference evidence="2" key="1">
    <citation type="submission" date="2009-07" db="EMBL/GenBank/DDBJ databases">
        <title>Complete genome sequence of Zobellia galactanivorans Dsij.</title>
        <authorList>
            <consortium name="Genoscope - CEA"/>
        </authorList>
    </citation>
    <scope>NUCLEOTIDE SEQUENCE [LARGE SCALE GENOMIC DNA]</scope>
    <source>
        <strain evidence="2">DSM 12802 / CCUG 47099 / CIP 106680 / NCIMB 13871 / Dsij</strain>
    </source>
</reference>
<evidence type="ECO:0000313" key="2">
    <source>
        <dbReference type="Proteomes" id="UP000008898"/>
    </source>
</evidence>
<dbReference type="RefSeq" id="WP_013991795.1">
    <property type="nucleotide sequence ID" value="NC_015844.1"/>
</dbReference>
<reference evidence="1 2" key="2">
    <citation type="journal article" date="2012" name="Environ. Microbiol.">
        <title>Characterization of the first alginolytic operons in a marine bacterium: from their emergence in marine Flavobacteriia to their independent transfers to marine Proteobacteria and human gut Bacteroides.</title>
        <authorList>
            <person name="Thomas F."/>
            <person name="Barbeyron T."/>
            <person name="Tonon T."/>
            <person name="Genicot S."/>
            <person name="Czjzek M."/>
            <person name="Michel G."/>
        </authorList>
    </citation>
    <scope>NUCLEOTIDE SEQUENCE [LARGE SCALE GENOMIC DNA]</scope>
    <source>
        <strain evidence="2">DSM 12802 / CCUG 47099 / CIP 106680 / NCIMB 13871 / Dsij</strain>
    </source>
</reference>
<dbReference type="EMBL" id="FP476056">
    <property type="protein sequence ID" value="CAZ94482.1"/>
    <property type="molecule type" value="Genomic_DNA"/>
</dbReference>
<dbReference type="OrthoDB" id="1451406at2"/>
<keyword evidence="2" id="KW-1185">Reference proteome</keyword>
<dbReference type="KEGG" id="zga:ZOBELLIA_409"/>
<protein>
    <submittedName>
        <fullName evidence="1">Uncharacterized protein</fullName>
    </submittedName>
</protein>
<dbReference type="HOGENOM" id="CLU_066409_0_0_10"/>
<accession>G0L9C4</accession>
<dbReference type="STRING" id="63186.ZOBELLIA_409"/>
<dbReference type="AlphaFoldDB" id="G0L9C4"/>
<gene>
    <name evidence="1" type="ordered locus">zobellia_409</name>
</gene>
<proteinExistence type="predicted"/>